<gene>
    <name evidence="15" type="ORF">CQA57_05630</name>
</gene>
<dbReference type="GO" id="GO:0043137">
    <property type="term" value="P:DNA replication, removal of RNA primer"/>
    <property type="evidence" value="ECO:0007669"/>
    <property type="project" value="TreeGrafter"/>
</dbReference>
<evidence type="ECO:0000256" key="12">
    <source>
        <dbReference type="PROSITE-ProRule" id="PRU01319"/>
    </source>
</evidence>
<dbReference type="InterPro" id="IPR001352">
    <property type="entry name" value="RNase_HII/HIII"/>
</dbReference>
<dbReference type="InterPro" id="IPR012337">
    <property type="entry name" value="RNaseH-like_sf"/>
</dbReference>
<evidence type="ECO:0000256" key="6">
    <source>
        <dbReference type="ARBA" id="ARBA00022490"/>
    </source>
</evidence>
<dbReference type="GO" id="GO:0032299">
    <property type="term" value="C:ribonuclease H2 complex"/>
    <property type="evidence" value="ECO:0007669"/>
    <property type="project" value="TreeGrafter"/>
</dbReference>
<comment type="subcellular location">
    <subcellularLocation>
        <location evidence="4">Cytoplasm</location>
    </subcellularLocation>
</comment>
<evidence type="ECO:0000256" key="11">
    <source>
        <dbReference type="ARBA" id="ARBA00023211"/>
    </source>
</evidence>
<keyword evidence="9 12" id="KW-0255">Endonuclease</keyword>
<comment type="cofactor">
    <cofactor evidence="2">
        <name>Mg(2+)</name>
        <dbReference type="ChEBI" id="CHEBI:18420"/>
    </cofactor>
</comment>
<evidence type="ECO:0000256" key="13">
    <source>
        <dbReference type="RuleBase" id="RU003515"/>
    </source>
</evidence>
<evidence type="ECO:0000313" key="15">
    <source>
        <dbReference type="EMBL" id="RDU73251.1"/>
    </source>
</evidence>
<protein>
    <recommendedName>
        <fullName evidence="13">Ribonuclease</fullName>
        <ecNumber evidence="13">3.1.26.4</ecNumber>
    </recommendedName>
</protein>
<name>A0A3D8J8S1_9HELI</name>
<organism evidence="15 16">
    <name type="scientific">Helicobacter anseris</name>
    <dbReference type="NCBI Taxonomy" id="375926"/>
    <lineage>
        <taxon>Bacteria</taxon>
        <taxon>Pseudomonadati</taxon>
        <taxon>Campylobacterota</taxon>
        <taxon>Epsilonproteobacteria</taxon>
        <taxon>Campylobacterales</taxon>
        <taxon>Helicobacteraceae</taxon>
        <taxon>Helicobacter</taxon>
    </lineage>
</organism>
<keyword evidence="7 12" id="KW-0540">Nuclease</keyword>
<dbReference type="GO" id="GO:0006298">
    <property type="term" value="P:mismatch repair"/>
    <property type="evidence" value="ECO:0007669"/>
    <property type="project" value="TreeGrafter"/>
</dbReference>
<feature type="binding site" evidence="12">
    <location>
        <position position="7"/>
    </location>
    <ligand>
        <name>a divalent metal cation</name>
        <dbReference type="ChEBI" id="CHEBI:60240"/>
    </ligand>
</feature>
<evidence type="ECO:0000313" key="16">
    <source>
        <dbReference type="Proteomes" id="UP000256695"/>
    </source>
</evidence>
<comment type="caution">
    <text evidence="15">The sequence shown here is derived from an EMBL/GenBank/DDBJ whole genome shotgun (WGS) entry which is preliminary data.</text>
</comment>
<dbReference type="NCBIfam" id="NF000595">
    <property type="entry name" value="PRK00015.1-3"/>
    <property type="match status" value="1"/>
</dbReference>
<evidence type="ECO:0000256" key="5">
    <source>
        <dbReference type="ARBA" id="ARBA00007383"/>
    </source>
</evidence>
<keyword evidence="8 12" id="KW-0479">Metal-binding</keyword>
<dbReference type="SUPFAM" id="SSF53098">
    <property type="entry name" value="Ribonuclease H-like"/>
    <property type="match status" value="1"/>
</dbReference>
<accession>A0A3D8J8S1</accession>
<proteinExistence type="inferred from homology"/>
<feature type="binding site" evidence="12">
    <location>
        <position position="6"/>
    </location>
    <ligand>
        <name>a divalent metal cation</name>
        <dbReference type="ChEBI" id="CHEBI:60240"/>
    </ligand>
</feature>
<evidence type="ECO:0000256" key="3">
    <source>
        <dbReference type="ARBA" id="ARBA00004065"/>
    </source>
</evidence>
<keyword evidence="10 12" id="KW-0378">Hydrolase</keyword>
<dbReference type="GO" id="GO:0005737">
    <property type="term" value="C:cytoplasm"/>
    <property type="evidence" value="ECO:0007669"/>
    <property type="project" value="UniProtKB-SubCell"/>
</dbReference>
<keyword evidence="11" id="KW-0464">Manganese</keyword>
<dbReference type="Gene3D" id="3.30.420.10">
    <property type="entry name" value="Ribonuclease H-like superfamily/Ribonuclease H"/>
    <property type="match status" value="1"/>
</dbReference>
<dbReference type="CDD" id="cd07182">
    <property type="entry name" value="RNase_HII_bacteria_HII_like"/>
    <property type="match status" value="1"/>
</dbReference>
<evidence type="ECO:0000256" key="9">
    <source>
        <dbReference type="ARBA" id="ARBA00022759"/>
    </source>
</evidence>
<keyword evidence="6" id="KW-0963">Cytoplasm</keyword>
<evidence type="ECO:0000256" key="2">
    <source>
        <dbReference type="ARBA" id="ARBA00001946"/>
    </source>
</evidence>
<comment type="catalytic activity">
    <reaction evidence="1 12 13">
        <text>Endonucleolytic cleavage to 5'-phosphomonoester.</text>
        <dbReference type="EC" id="3.1.26.4"/>
    </reaction>
</comment>
<dbReference type="EMBL" id="NXLX01000012">
    <property type="protein sequence ID" value="RDU73251.1"/>
    <property type="molecule type" value="Genomic_DNA"/>
</dbReference>
<dbReference type="OrthoDB" id="9803420at2"/>
<evidence type="ECO:0000256" key="7">
    <source>
        <dbReference type="ARBA" id="ARBA00022722"/>
    </source>
</evidence>
<keyword evidence="16" id="KW-1185">Reference proteome</keyword>
<sequence>MICGIDEAGRGSLCGSLFVCGVACDNHMADFLKDSGVKDSKMLSKNTRAQLSSIIQNSPNIFFIVIEKNAQEIDTKGLSICLKESILEIIQKLQHLVKDFYIDGNTIFNIQPEASINLKSIIQGDSKIPQISAASILAKYAKDKEMEKLNQIYPAYNLINNAGYGTKEHLEKIAILGQTPHHRKSFVIKSQQKNLKLF</sequence>
<comment type="similarity">
    <text evidence="5 13">Belongs to the RNase HII family.</text>
</comment>
<evidence type="ECO:0000256" key="10">
    <source>
        <dbReference type="ARBA" id="ARBA00022801"/>
    </source>
</evidence>
<dbReference type="RefSeq" id="WP_115579255.1">
    <property type="nucleotide sequence ID" value="NZ_NXLX01000012.1"/>
</dbReference>
<evidence type="ECO:0000256" key="4">
    <source>
        <dbReference type="ARBA" id="ARBA00004496"/>
    </source>
</evidence>
<evidence type="ECO:0000256" key="1">
    <source>
        <dbReference type="ARBA" id="ARBA00000077"/>
    </source>
</evidence>
<dbReference type="PANTHER" id="PTHR10954">
    <property type="entry name" value="RIBONUCLEASE H2 SUBUNIT A"/>
    <property type="match status" value="1"/>
</dbReference>
<dbReference type="PROSITE" id="PS51975">
    <property type="entry name" value="RNASE_H_2"/>
    <property type="match status" value="1"/>
</dbReference>
<dbReference type="Pfam" id="PF01351">
    <property type="entry name" value="RNase_HII"/>
    <property type="match status" value="1"/>
</dbReference>
<evidence type="ECO:0000256" key="8">
    <source>
        <dbReference type="ARBA" id="ARBA00022723"/>
    </source>
</evidence>
<evidence type="ECO:0000259" key="14">
    <source>
        <dbReference type="PROSITE" id="PS51975"/>
    </source>
</evidence>
<dbReference type="InterPro" id="IPR024567">
    <property type="entry name" value="RNase_HII/HIII_dom"/>
</dbReference>
<dbReference type="InterPro" id="IPR022898">
    <property type="entry name" value="RNase_HII"/>
</dbReference>
<dbReference type="AlphaFoldDB" id="A0A3D8J8S1"/>
<reference evidence="15 16" key="1">
    <citation type="submission" date="2018-04" db="EMBL/GenBank/DDBJ databases">
        <title>Novel Campyloabacter and Helicobacter Species and Strains.</title>
        <authorList>
            <person name="Mannion A.J."/>
            <person name="Shen Z."/>
            <person name="Fox J.G."/>
        </authorList>
    </citation>
    <scope>NUCLEOTIDE SEQUENCE [LARGE SCALE GENOMIC DNA]</scope>
    <source>
        <strain evidence="15 16">MIT 04-9362</strain>
    </source>
</reference>
<feature type="binding site" evidence="12">
    <location>
        <position position="103"/>
    </location>
    <ligand>
        <name>a divalent metal cation</name>
        <dbReference type="ChEBI" id="CHEBI:60240"/>
    </ligand>
</feature>
<dbReference type="GO" id="GO:0046872">
    <property type="term" value="F:metal ion binding"/>
    <property type="evidence" value="ECO:0007669"/>
    <property type="project" value="UniProtKB-KW"/>
</dbReference>
<comment type="function">
    <text evidence="3 13">Endonuclease that specifically degrades the RNA of RNA-DNA hybrids.</text>
</comment>
<dbReference type="PANTHER" id="PTHR10954:SF18">
    <property type="entry name" value="RIBONUCLEASE HII"/>
    <property type="match status" value="1"/>
</dbReference>
<dbReference type="GO" id="GO:0004523">
    <property type="term" value="F:RNA-DNA hybrid ribonuclease activity"/>
    <property type="evidence" value="ECO:0007669"/>
    <property type="project" value="UniProtKB-UniRule"/>
</dbReference>
<comment type="cofactor">
    <cofactor evidence="12">
        <name>Mn(2+)</name>
        <dbReference type="ChEBI" id="CHEBI:29035"/>
    </cofactor>
    <cofactor evidence="12">
        <name>Mg(2+)</name>
        <dbReference type="ChEBI" id="CHEBI:18420"/>
    </cofactor>
    <text evidence="12">Manganese or magnesium. Binds 1 divalent metal ion per monomer in the absence of substrate. May bind a second metal ion after substrate binding.</text>
</comment>
<feature type="domain" description="RNase H type-2" evidence="14">
    <location>
        <begin position="1"/>
        <end position="198"/>
    </location>
</feature>
<dbReference type="Proteomes" id="UP000256695">
    <property type="component" value="Unassembled WGS sequence"/>
</dbReference>
<dbReference type="EC" id="3.1.26.4" evidence="13"/>
<dbReference type="InterPro" id="IPR036397">
    <property type="entry name" value="RNaseH_sf"/>
</dbReference>
<dbReference type="GO" id="GO:0003723">
    <property type="term" value="F:RNA binding"/>
    <property type="evidence" value="ECO:0007669"/>
    <property type="project" value="UniProtKB-UniRule"/>
</dbReference>